<feature type="transmembrane region" description="Helical" evidence="1">
    <location>
        <begin position="105"/>
        <end position="125"/>
    </location>
</feature>
<proteinExistence type="predicted"/>
<dbReference type="RefSeq" id="WP_121680365.1">
    <property type="nucleotide sequence ID" value="NZ_RCVZ01000005.1"/>
</dbReference>
<evidence type="ECO:0000256" key="1">
    <source>
        <dbReference type="SAM" id="Phobius"/>
    </source>
</evidence>
<dbReference type="AlphaFoldDB" id="A0A3L7JZ82"/>
<evidence type="ECO:0000313" key="2">
    <source>
        <dbReference type="EMBL" id="RLQ95840.1"/>
    </source>
</evidence>
<reference evidence="2 3" key="1">
    <citation type="submission" date="2018-10" db="EMBL/GenBank/DDBJ databases">
        <title>Falsibacillus sp. genome draft.</title>
        <authorList>
            <person name="Shi S."/>
        </authorList>
    </citation>
    <scope>NUCLEOTIDE SEQUENCE [LARGE SCALE GENOMIC DNA]</scope>
    <source>
        <strain evidence="2 3">GY 10110</strain>
    </source>
</reference>
<sequence>MGTFLSDVAAAFVTIPFLGYLIVFIVVKQITKNHKQAVRSAIDMTTLLLFISVHFMISAIWEHSYLWLLIIFALSLGVVFVFIYWKMKGEVVISKVLRGYWRLNFIVFFLAYVLLLIYGITFRVVEAVSLQS</sequence>
<dbReference type="InterPro" id="IPR016945">
    <property type="entry name" value="UCP030092"/>
</dbReference>
<dbReference type="Pfam" id="PF11877">
    <property type="entry name" value="DUF3397"/>
    <property type="match status" value="1"/>
</dbReference>
<protein>
    <submittedName>
        <fullName evidence="2">DUF3397 domain-containing protein</fullName>
    </submittedName>
</protein>
<feature type="transmembrane region" description="Helical" evidence="1">
    <location>
        <begin position="67"/>
        <end position="85"/>
    </location>
</feature>
<name>A0A3L7JZ82_9BACI</name>
<gene>
    <name evidence="2" type="ORF">D9X91_09480</name>
</gene>
<keyword evidence="3" id="KW-1185">Reference proteome</keyword>
<dbReference type="InterPro" id="IPR024515">
    <property type="entry name" value="DUF3397"/>
</dbReference>
<dbReference type="Proteomes" id="UP000276770">
    <property type="component" value="Unassembled WGS sequence"/>
</dbReference>
<accession>A0A3L7JZ82</accession>
<dbReference type="OrthoDB" id="2353183at2"/>
<organism evidence="2 3">
    <name type="scientific">Falsibacillus albus</name>
    <dbReference type="NCBI Taxonomy" id="2478915"/>
    <lineage>
        <taxon>Bacteria</taxon>
        <taxon>Bacillati</taxon>
        <taxon>Bacillota</taxon>
        <taxon>Bacilli</taxon>
        <taxon>Bacillales</taxon>
        <taxon>Bacillaceae</taxon>
        <taxon>Falsibacillus</taxon>
    </lineage>
</organism>
<feature type="transmembrane region" description="Helical" evidence="1">
    <location>
        <begin position="6"/>
        <end position="28"/>
    </location>
</feature>
<dbReference type="PIRSF" id="PIRSF030092">
    <property type="entry name" value="UCP030092"/>
    <property type="match status" value="1"/>
</dbReference>
<dbReference type="EMBL" id="RCVZ01000005">
    <property type="protein sequence ID" value="RLQ95840.1"/>
    <property type="molecule type" value="Genomic_DNA"/>
</dbReference>
<comment type="caution">
    <text evidence="2">The sequence shown here is derived from an EMBL/GenBank/DDBJ whole genome shotgun (WGS) entry which is preliminary data.</text>
</comment>
<evidence type="ECO:0000313" key="3">
    <source>
        <dbReference type="Proteomes" id="UP000276770"/>
    </source>
</evidence>
<keyword evidence="1" id="KW-0812">Transmembrane</keyword>
<keyword evidence="1" id="KW-0472">Membrane</keyword>
<keyword evidence="1" id="KW-1133">Transmembrane helix</keyword>
<feature type="transmembrane region" description="Helical" evidence="1">
    <location>
        <begin position="40"/>
        <end position="61"/>
    </location>
</feature>